<evidence type="ECO:0000256" key="1">
    <source>
        <dbReference type="SAM" id="MobiDB-lite"/>
    </source>
</evidence>
<feature type="compositionally biased region" description="Pro residues" evidence="1">
    <location>
        <begin position="314"/>
        <end position="339"/>
    </location>
</feature>
<protein>
    <submittedName>
        <fullName evidence="2">Uncharacterized protein</fullName>
    </submittedName>
</protein>
<feature type="region of interest" description="Disordered" evidence="1">
    <location>
        <begin position="312"/>
        <end position="343"/>
    </location>
</feature>
<evidence type="ECO:0000313" key="3">
    <source>
        <dbReference type="Proteomes" id="UP000199518"/>
    </source>
</evidence>
<dbReference type="Proteomes" id="UP000199518">
    <property type="component" value="Unassembled WGS sequence"/>
</dbReference>
<dbReference type="AlphaFoldDB" id="A0A1I3EDJ7"/>
<evidence type="ECO:0000313" key="2">
    <source>
        <dbReference type="EMBL" id="SFH97052.1"/>
    </source>
</evidence>
<gene>
    <name evidence="2" type="ORF">SAMN05421753_104177</name>
</gene>
<organism evidence="2 3">
    <name type="scientific">Planctomicrobium piriforme</name>
    <dbReference type="NCBI Taxonomy" id="1576369"/>
    <lineage>
        <taxon>Bacteria</taxon>
        <taxon>Pseudomonadati</taxon>
        <taxon>Planctomycetota</taxon>
        <taxon>Planctomycetia</taxon>
        <taxon>Planctomycetales</taxon>
        <taxon>Planctomycetaceae</taxon>
        <taxon>Planctomicrobium</taxon>
    </lineage>
</organism>
<reference evidence="3" key="1">
    <citation type="submission" date="2016-10" db="EMBL/GenBank/DDBJ databases">
        <authorList>
            <person name="Varghese N."/>
            <person name="Submissions S."/>
        </authorList>
    </citation>
    <scope>NUCLEOTIDE SEQUENCE [LARGE SCALE GENOMIC DNA]</scope>
    <source>
        <strain evidence="3">DSM 26348</strain>
    </source>
</reference>
<proteinExistence type="predicted"/>
<dbReference type="STRING" id="1576369.SAMN05421753_104177"/>
<accession>A0A1I3EDJ7</accession>
<dbReference type="RefSeq" id="WP_092048549.1">
    <property type="nucleotide sequence ID" value="NZ_FOQD01000004.1"/>
</dbReference>
<sequence length="393" mass="42703">MSLATATPTAPAAPAPELAPVVANAPAPIVAAPSTPEPEGDLSSAFSDTFRSQSVAPVEPVAPTPAPQVPSQLYSQAVALGLTVNEQATAEEIAQQVMQEYQRLQPLAQYGQGLMPFAQEFQSYLQQRNAPQQQPAPATPPEWTPESYFREQWKAPQWQDQYTQVLQRGMVRADETTGLYVAAPGYEAAVAPILPGLNQAMDQQTTQWQQLMRSNPYQDFYEKLREPMQRAWTQDLEAAIEKRFQEREQQNTVQSFERENASWLYGQDGKSLSPQGEQFYNVVEELQQSGITDPQKLIAMGKKYAGITGQAPAAPAPVAAPVPTPQVPAPQPAPAPAPQPNSFLNNALQRAAHQPQGGANHVQSYDSPVVATSGELNSMFVSGFRATQGQPAV</sequence>
<dbReference type="EMBL" id="FOQD01000004">
    <property type="protein sequence ID" value="SFH97052.1"/>
    <property type="molecule type" value="Genomic_DNA"/>
</dbReference>
<keyword evidence="3" id="KW-1185">Reference proteome</keyword>
<name>A0A1I3EDJ7_9PLAN</name>